<protein>
    <submittedName>
        <fullName evidence="6">Uncharacterized protein</fullName>
    </submittedName>
</protein>
<dbReference type="GO" id="GO:0005666">
    <property type="term" value="C:RNA polymerase III complex"/>
    <property type="evidence" value="ECO:0007669"/>
    <property type="project" value="InterPro"/>
</dbReference>
<evidence type="ECO:0000256" key="5">
    <source>
        <dbReference type="SAM" id="MobiDB-lite"/>
    </source>
</evidence>
<evidence type="ECO:0000313" key="7">
    <source>
        <dbReference type="Proteomes" id="UP000053477"/>
    </source>
</evidence>
<keyword evidence="7" id="KW-1185">Reference proteome</keyword>
<dbReference type="FunCoup" id="A0A0H2S3S9">
    <property type="interactions" value="41"/>
</dbReference>
<organism evidence="6 7">
    <name type="scientific">Schizopora paradoxa</name>
    <dbReference type="NCBI Taxonomy" id="27342"/>
    <lineage>
        <taxon>Eukaryota</taxon>
        <taxon>Fungi</taxon>
        <taxon>Dikarya</taxon>
        <taxon>Basidiomycota</taxon>
        <taxon>Agaricomycotina</taxon>
        <taxon>Agaricomycetes</taxon>
        <taxon>Hymenochaetales</taxon>
        <taxon>Schizoporaceae</taxon>
        <taxon>Schizopora</taxon>
    </lineage>
</organism>
<feature type="region of interest" description="Disordered" evidence="5">
    <location>
        <begin position="79"/>
        <end position="139"/>
    </location>
</feature>
<dbReference type="InParanoid" id="A0A0H2S3S9"/>
<dbReference type="GO" id="GO:0003677">
    <property type="term" value="F:DNA binding"/>
    <property type="evidence" value="ECO:0007669"/>
    <property type="project" value="InterPro"/>
</dbReference>
<gene>
    <name evidence="6" type="ORF">SCHPADRAFT_463611</name>
</gene>
<reference evidence="6 7" key="1">
    <citation type="submission" date="2015-04" db="EMBL/GenBank/DDBJ databases">
        <title>Complete genome sequence of Schizopora paradoxa KUC8140, a cosmopolitan wood degrader in East Asia.</title>
        <authorList>
            <consortium name="DOE Joint Genome Institute"/>
            <person name="Min B."/>
            <person name="Park H."/>
            <person name="Jang Y."/>
            <person name="Kim J.-J."/>
            <person name="Kim K.H."/>
            <person name="Pangilinan J."/>
            <person name="Lipzen A."/>
            <person name="Riley R."/>
            <person name="Grigoriev I.V."/>
            <person name="Spatafora J.W."/>
            <person name="Choi I.-G."/>
        </authorList>
    </citation>
    <scope>NUCLEOTIDE SEQUENCE [LARGE SCALE GENOMIC DNA]</scope>
    <source>
        <strain evidence="6 7">KUC8140</strain>
    </source>
</reference>
<keyword evidence="2" id="KW-0240">DNA-directed RNA polymerase</keyword>
<dbReference type="InterPro" id="IPR007811">
    <property type="entry name" value="RPC4"/>
</dbReference>
<keyword evidence="4" id="KW-0539">Nucleus</keyword>
<proteinExistence type="predicted"/>
<evidence type="ECO:0000313" key="6">
    <source>
        <dbReference type="EMBL" id="KLO11606.1"/>
    </source>
</evidence>
<feature type="compositionally biased region" description="Basic and acidic residues" evidence="5">
    <location>
        <begin position="79"/>
        <end position="105"/>
    </location>
</feature>
<evidence type="ECO:0000256" key="2">
    <source>
        <dbReference type="ARBA" id="ARBA00022478"/>
    </source>
</evidence>
<dbReference type="GO" id="GO:0042797">
    <property type="term" value="P:tRNA transcription by RNA polymerase III"/>
    <property type="evidence" value="ECO:0007669"/>
    <property type="project" value="TreeGrafter"/>
</dbReference>
<keyword evidence="3" id="KW-0804">Transcription</keyword>
<dbReference type="PANTHER" id="PTHR13408:SF0">
    <property type="entry name" value="DNA-DIRECTED RNA POLYMERASE III SUBUNIT RPC4"/>
    <property type="match status" value="1"/>
</dbReference>
<sequence>MFTAEPVDADLGRGDEQVNLANALDLSESEDEEEMENIFGDFAQPDGDMDLDGVRQEKLYFFQFPEPFPNFAVPVAPDKGKGVAKGEHAEDNNPKTEDIKSEKGKKVSFAPDVKAPSGASTPSTIEPDKDPLKDAPPPLPQGIIGRLEIYQSGAVKMRLENGNLLDVTAATQPSFLQHAVHVDVQNKKLCVLGEVNRRFVVSPNLDALIEQLEMADRGEQGLDISEGLITMDTS</sequence>
<evidence type="ECO:0000256" key="4">
    <source>
        <dbReference type="ARBA" id="ARBA00023242"/>
    </source>
</evidence>
<dbReference type="Pfam" id="PF05132">
    <property type="entry name" value="RNA_pol_Rpc4"/>
    <property type="match status" value="1"/>
</dbReference>
<accession>A0A0H2S3S9</accession>
<evidence type="ECO:0000256" key="3">
    <source>
        <dbReference type="ARBA" id="ARBA00023163"/>
    </source>
</evidence>
<evidence type="ECO:0000256" key="1">
    <source>
        <dbReference type="ARBA" id="ARBA00004123"/>
    </source>
</evidence>
<dbReference type="EMBL" id="KQ085996">
    <property type="protein sequence ID" value="KLO11606.1"/>
    <property type="molecule type" value="Genomic_DNA"/>
</dbReference>
<dbReference type="Proteomes" id="UP000053477">
    <property type="component" value="Unassembled WGS sequence"/>
</dbReference>
<comment type="subcellular location">
    <subcellularLocation>
        <location evidence="1">Nucleus</location>
    </subcellularLocation>
</comment>
<dbReference type="PANTHER" id="PTHR13408">
    <property type="entry name" value="DNA-DIRECTED RNA POLYMERASE III"/>
    <property type="match status" value="1"/>
</dbReference>
<name>A0A0H2S3S9_9AGAM</name>
<dbReference type="STRING" id="27342.A0A0H2S3S9"/>
<dbReference type="OrthoDB" id="5836119at2759"/>
<dbReference type="AlphaFoldDB" id="A0A0H2S3S9"/>